<organism evidence="2">
    <name type="scientific">uncultured Thermomicrobiales bacterium</name>
    <dbReference type="NCBI Taxonomy" id="1645740"/>
    <lineage>
        <taxon>Bacteria</taxon>
        <taxon>Pseudomonadati</taxon>
        <taxon>Thermomicrobiota</taxon>
        <taxon>Thermomicrobia</taxon>
        <taxon>Thermomicrobiales</taxon>
        <taxon>environmental samples</taxon>
    </lineage>
</organism>
<protein>
    <submittedName>
        <fullName evidence="2">Uncharacterized protein</fullName>
    </submittedName>
</protein>
<evidence type="ECO:0000313" key="2">
    <source>
        <dbReference type="EMBL" id="CAA9548279.1"/>
    </source>
</evidence>
<accession>A0A6J4UGU8</accession>
<gene>
    <name evidence="2" type="ORF">AVDCRST_MAG87-652</name>
</gene>
<dbReference type="EMBL" id="CADCWJ010000157">
    <property type="protein sequence ID" value="CAA9548279.1"/>
    <property type="molecule type" value="Genomic_DNA"/>
</dbReference>
<feature type="region of interest" description="Disordered" evidence="1">
    <location>
        <begin position="48"/>
        <end position="111"/>
    </location>
</feature>
<evidence type="ECO:0000256" key="1">
    <source>
        <dbReference type="SAM" id="MobiDB-lite"/>
    </source>
</evidence>
<feature type="region of interest" description="Disordered" evidence="1">
    <location>
        <begin position="1"/>
        <end position="32"/>
    </location>
</feature>
<feature type="compositionally biased region" description="Basic and acidic residues" evidence="1">
    <location>
        <begin position="48"/>
        <end position="61"/>
    </location>
</feature>
<reference evidence="2" key="1">
    <citation type="submission" date="2020-02" db="EMBL/GenBank/DDBJ databases">
        <authorList>
            <person name="Meier V. D."/>
        </authorList>
    </citation>
    <scope>NUCLEOTIDE SEQUENCE</scope>
    <source>
        <strain evidence="2">AVDCRST_MAG87</strain>
    </source>
</reference>
<sequence>MGEVGGVQPDVAMEPLGRGQRKRLDRAGVDRRREVGSDTIEVVSPSVDRDLNHVRPPDSRADGIGSAGVSRLVCQSPGRQGLANPDVGASALAGTSASSSKNDRAGDQVGA</sequence>
<proteinExistence type="predicted"/>
<dbReference type="AlphaFoldDB" id="A0A6J4UGU8"/>
<name>A0A6J4UGU8_9BACT</name>
<feature type="compositionally biased region" description="Low complexity" evidence="1">
    <location>
        <begin position="88"/>
        <end position="100"/>
    </location>
</feature>
<feature type="compositionally biased region" description="Basic and acidic residues" evidence="1">
    <location>
        <begin position="101"/>
        <end position="111"/>
    </location>
</feature>